<dbReference type="InterPro" id="IPR012373">
    <property type="entry name" value="Ferrdict_sens_TM"/>
</dbReference>
<evidence type="ECO:0000313" key="3">
    <source>
        <dbReference type="EMBL" id="GAA4442214.1"/>
    </source>
</evidence>
<dbReference type="Gene3D" id="3.55.50.30">
    <property type="match status" value="1"/>
</dbReference>
<gene>
    <name evidence="3" type="ORF">GCM10023091_28590</name>
</gene>
<dbReference type="PANTHER" id="PTHR30273:SF2">
    <property type="entry name" value="PROTEIN FECR"/>
    <property type="match status" value="1"/>
</dbReference>
<sequence length="369" mass="41143">MFEKYAAYSAEDFAQDEYFVGWVQSPGPESDQFWNDFQETFPYQRPVVRRAVQTVQNLAVASRSAVPQGDAEEIWTNLQASIAAGKKYLKWWQRPWAKVAAAAVVVGAGCIFLASEHSPATGSHPALSFLTSDSLQLASGPELREFINTTRVPGVIILPDSSRITLQPNAVIRYNQKAFLGATRNVQLVGEAFFEVTRNTEKPFLVYSNGLITKVLGTSFNIKARKGSDNVTVVVRTGKVSVFTLPKNPKEDPESQGLILRANQQVDYSKRIEKFTRTLVPEPVPVLSIEEMQQFAFRNAPVTEIFKALEKVYDTEILFDQELLSDCRLTSTLDGDISLFEKLDVLCEAIDASYKVVDAQVVISGRKCR</sequence>
<proteinExistence type="predicted"/>
<organism evidence="3 4">
    <name type="scientific">Ravibacter arvi</name>
    <dbReference type="NCBI Taxonomy" id="2051041"/>
    <lineage>
        <taxon>Bacteria</taxon>
        <taxon>Pseudomonadati</taxon>
        <taxon>Bacteroidota</taxon>
        <taxon>Cytophagia</taxon>
        <taxon>Cytophagales</taxon>
        <taxon>Spirosomataceae</taxon>
        <taxon>Ravibacter</taxon>
    </lineage>
</organism>
<feature type="domain" description="Protein FecR C-terminal" evidence="2">
    <location>
        <begin position="295"/>
        <end position="363"/>
    </location>
</feature>
<feature type="domain" description="FecR protein" evidence="1">
    <location>
        <begin position="156"/>
        <end position="240"/>
    </location>
</feature>
<evidence type="ECO:0000259" key="2">
    <source>
        <dbReference type="Pfam" id="PF16344"/>
    </source>
</evidence>
<dbReference type="InterPro" id="IPR032508">
    <property type="entry name" value="FecR_C"/>
</dbReference>
<dbReference type="PANTHER" id="PTHR30273">
    <property type="entry name" value="PERIPLASMIC SIGNAL SENSOR AND SIGMA FACTOR ACTIVATOR FECR-RELATED"/>
    <property type="match status" value="1"/>
</dbReference>
<dbReference type="InterPro" id="IPR006860">
    <property type="entry name" value="FecR"/>
</dbReference>
<accession>A0ABP8M0U9</accession>
<reference evidence="4" key="1">
    <citation type="journal article" date="2019" name="Int. J. Syst. Evol. Microbiol.">
        <title>The Global Catalogue of Microorganisms (GCM) 10K type strain sequencing project: providing services to taxonomists for standard genome sequencing and annotation.</title>
        <authorList>
            <consortium name="The Broad Institute Genomics Platform"/>
            <consortium name="The Broad Institute Genome Sequencing Center for Infectious Disease"/>
            <person name="Wu L."/>
            <person name="Ma J."/>
        </authorList>
    </citation>
    <scope>NUCLEOTIDE SEQUENCE [LARGE SCALE GENOMIC DNA]</scope>
    <source>
        <strain evidence="4">JCM 31920</strain>
    </source>
</reference>
<evidence type="ECO:0000259" key="1">
    <source>
        <dbReference type="Pfam" id="PF04773"/>
    </source>
</evidence>
<dbReference type="RefSeq" id="WP_345030346.1">
    <property type="nucleotide sequence ID" value="NZ_BAABEY010000026.1"/>
</dbReference>
<name>A0ABP8M0U9_9BACT</name>
<keyword evidence="4" id="KW-1185">Reference proteome</keyword>
<dbReference type="Gene3D" id="2.60.120.1440">
    <property type="match status" value="1"/>
</dbReference>
<dbReference type="EMBL" id="BAABEY010000026">
    <property type="protein sequence ID" value="GAA4442214.1"/>
    <property type="molecule type" value="Genomic_DNA"/>
</dbReference>
<protein>
    <submittedName>
        <fullName evidence="3">FecR family protein</fullName>
    </submittedName>
</protein>
<dbReference type="Proteomes" id="UP001501508">
    <property type="component" value="Unassembled WGS sequence"/>
</dbReference>
<dbReference type="Pfam" id="PF16344">
    <property type="entry name" value="FecR_C"/>
    <property type="match status" value="1"/>
</dbReference>
<comment type="caution">
    <text evidence="3">The sequence shown here is derived from an EMBL/GenBank/DDBJ whole genome shotgun (WGS) entry which is preliminary data.</text>
</comment>
<dbReference type="Pfam" id="PF04773">
    <property type="entry name" value="FecR"/>
    <property type="match status" value="1"/>
</dbReference>
<evidence type="ECO:0000313" key="4">
    <source>
        <dbReference type="Proteomes" id="UP001501508"/>
    </source>
</evidence>